<comment type="caution">
    <text evidence="2">The sequence shown here is derived from an EMBL/GenBank/DDBJ whole genome shotgun (WGS) entry which is preliminary data.</text>
</comment>
<gene>
    <name evidence="2" type="ORF">L0P57_14050</name>
</gene>
<dbReference type="Proteomes" id="UP001298681">
    <property type="component" value="Unassembled WGS sequence"/>
</dbReference>
<reference evidence="2 3" key="1">
    <citation type="submission" date="2022-01" db="EMBL/GenBank/DDBJ databases">
        <title>Collection of gut derived symbiotic bacterial strains cultured from healthy donors.</title>
        <authorList>
            <person name="Lin H."/>
            <person name="Kohout C."/>
            <person name="Waligurski E."/>
            <person name="Pamer E.G."/>
        </authorList>
    </citation>
    <scope>NUCLEOTIDE SEQUENCE [LARGE SCALE GENOMIC DNA]</scope>
    <source>
        <strain evidence="2 3">DFI.7.58</strain>
    </source>
</reference>
<dbReference type="Pfam" id="PF03422">
    <property type="entry name" value="CBM_6"/>
    <property type="match status" value="1"/>
</dbReference>
<dbReference type="Gene3D" id="2.60.120.260">
    <property type="entry name" value="Galactose-binding domain-like"/>
    <property type="match status" value="1"/>
</dbReference>
<sequence>SDVAKAIVSRDTVTRIEAEDYDEQAGVNVESCSDIGGGQNVGSIDAGDYMLYHNIYVEDAGTYQFRL</sequence>
<accession>A0ABS9MMK1</accession>
<dbReference type="InterPro" id="IPR008979">
    <property type="entry name" value="Galactose-bd-like_sf"/>
</dbReference>
<protein>
    <submittedName>
        <fullName evidence="2">Carbohydrate-binding protein</fullName>
    </submittedName>
</protein>
<organism evidence="2 3">
    <name type="scientific">Anaeromassilibacillus senegalensis</name>
    <dbReference type="NCBI Taxonomy" id="1673717"/>
    <lineage>
        <taxon>Bacteria</taxon>
        <taxon>Bacillati</taxon>
        <taxon>Bacillota</taxon>
        <taxon>Clostridia</taxon>
        <taxon>Eubacteriales</taxon>
        <taxon>Acutalibacteraceae</taxon>
        <taxon>Anaeromassilibacillus</taxon>
    </lineage>
</organism>
<keyword evidence="3" id="KW-1185">Reference proteome</keyword>
<dbReference type="PROSITE" id="PS51175">
    <property type="entry name" value="CBM6"/>
    <property type="match status" value="1"/>
</dbReference>
<feature type="domain" description="CBM6" evidence="1">
    <location>
        <begin position="14"/>
        <end position="67"/>
    </location>
</feature>
<proteinExistence type="predicted"/>
<dbReference type="InterPro" id="IPR005084">
    <property type="entry name" value="CBM6"/>
</dbReference>
<feature type="non-terminal residue" evidence="2">
    <location>
        <position position="67"/>
    </location>
</feature>
<dbReference type="EMBL" id="JAKNHQ010000097">
    <property type="protein sequence ID" value="MCG4612034.1"/>
    <property type="molecule type" value="Genomic_DNA"/>
</dbReference>
<evidence type="ECO:0000259" key="1">
    <source>
        <dbReference type="PROSITE" id="PS51175"/>
    </source>
</evidence>
<name>A0ABS9MMK1_9FIRM</name>
<dbReference type="RefSeq" id="WP_237967260.1">
    <property type="nucleotide sequence ID" value="NZ_JAKNHQ010000097.1"/>
</dbReference>
<feature type="non-terminal residue" evidence="2">
    <location>
        <position position="1"/>
    </location>
</feature>
<dbReference type="SUPFAM" id="SSF49785">
    <property type="entry name" value="Galactose-binding domain-like"/>
    <property type="match status" value="1"/>
</dbReference>
<evidence type="ECO:0000313" key="2">
    <source>
        <dbReference type="EMBL" id="MCG4612034.1"/>
    </source>
</evidence>
<evidence type="ECO:0000313" key="3">
    <source>
        <dbReference type="Proteomes" id="UP001298681"/>
    </source>
</evidence>